<dbReference type="SUPFAM" id="SSF46785">
    <property type="entry name" value="Winged helix' DNA-binding domain"/>
    <property type="match status" value="1"/>
</dbReference>
<dbReference type="PANTHER" id="PTHR13504">
    <property type="entry name" value="FIDO DOMAIN-CONTAINING PROTEIN DDB_G0283145"/>
    <property type="match status" value="1"/>
</dbReference>
<dbReference type="Pfam" id="PF02661">
    <property type="entry name" value="Fic"/>
    <property type="match status" value="1"/>
</dbReference>
<reference evidence="2 3" key="1">
    <citation type="submission" date="2020-05" db="EMBL/GenBank/DDBJ databases">
        <title>Genomic Encyclopedia of Type Strains, Phase III (KMG-III): the genomes of soil and plant-associated and newly described type strains.</title>
        <authorList>
            <person name="Whitman W."/>
        </authorList>
    </citation>
    <scope>NUCLEOTIDE SEQUENCE [LARGE SCALE GENOMIC DNA]</scope>
    <source>
        <strain evidence="2 3">KCTC 19046</strain>
    </source>
</reference>
<dbReference type="Gene3D" id="1.10.10.10">
    <property type="entry name" value="Winged helix-like DNA-binding domain superfamily/Winged helix DNA-binding domain"/>
    <property type="match status" value="1"/>
</dbReference>
<feature type="domain" description="Fido" evidence="1">
    <location>
        <begin position="89"/>
        <end position="237"/>
    </location>
</feature>
<dbReference type="InterPro" id="IPR040198">
    <property type="entry name" value="Fido_containing"/>
</dbReference>
<evidence type="ECO:0000259" key="1">
    <source>
        <dbReference type="PROSITE" id="PS51459"/>
    </source>
</evidence>
<accession>A0ABX2A145</accession>
<dbReference type="Gene3D" id="1.10.3290.10">
    <property type="entry name" value="Fido-like domain"/>
    <property type="match status" value="1"/>
</dbReference>
<dbReference type="SUPFAM" id="SSF140931">
    <property type="entry name" value="Fic-like"/>
    <property type="match status" value="1"/>
</dbReference>
<comment type="caution">
    <text evidence="2">The sequence shown here is derived from an EMBL/GenBank/DDBJ whole genome shotgun (WGS) entry which is preliminary data.</text>
</comment>
<sequence>MPPELIAEAEHAVHEMSRFDAELGGELAPFTAVLLRSESAASSKIERLTASARQIALAELGPVEDGSDAPQIVANTTAMKAALDMAETMSPEAILTMHHALMARHDPDEAGRWRREQVWIGGPDYSPAGADFVPPHHDHVPAAIDDLVGFIQRRDVPALAHIAIAHAQFETIHPFTDGNGRTGRALVQSMLHSRGLTRNVTMPLSAGLLAQVEAYYRALDAYREGHPEDLLKMFSSSTHRAIENGRTLVEDVRAIRQSWNDRITVRRGSRTYDVADLLTRQPVIDAGVLAAELGIARGHVRRHMDALAEAGIVTETKVHRHGITWSALEILHALDDFAERAGRRRAVRAGHAPGANDTL</sequence>
<dbReference type="InterPro" id="IPR036390">
    <property type="entry name" value="WH_DNA-bd_sf"/>
</dbReference>
<gene>
    <name evidence="2" type="ORF">HDG69_001137</name>
</gene>
<name>A0ABX2A145_9MICO</name>
<dbReference type="InterPro" id="IPR003812">
    <property type="entry name" value="Fido"/>
</dbReference>
<evidence type="ECO:0000313" key="2">
    <source>
        <dbReference type="EMBL" id="NOV96584.1"/>
    </source>
</evidence>
<dbReference type="InterPro" id="IPR036388">
    <property type="entry name" value="WH-like_DNA-bd_sf"/>
</dbReference>
<proteinExistence type="predicted"/>
<dbReference type="Proteomes" id="UP000757540">
    <property type="component" value="Unassembled WGS sequence"/>
</dbReference>
<evidence type="ECO:0000313" key="3">
    <source>
        <dbReference type="Proteomes" id="UP000757540"/>
    </source>
</evidence>
<dbReference type="RefSeq" id="WP_246255996.1">
    <property type="nucleotide sequence ID" value="NZ_BAAAML010000002.1"/>
</dbReference>
<dbReference type="InterPro" id="IPR036597">
    <property type="entry name" value="Fido-like_dom_sf"/>
</dbReference>
<dbReference type="PANTHER" id="PTHR13504:SF38">
    <property type="entry name" value="FIDO DOMAIN-CONTAINING PROTEIN"/>
    <property type="match status" value="1"/>
</dbReference>
<keyword evidence="3" id="KW-1185">Reference proteome</keyword>
<dbReference type="PROSITE" id="PS51459">
    <property type="entry name" value="FIDO"/>
    <property type="match status" value="1"/>
</dbReference>
<dbReference type="EMBL" id="JABEZU010000001">
    <property type="protein sequence ID" value="NOV96584.1"/>
    <property type="molecule type" value="Genomic_DNA"/>
</dbReference>
<protein>
    <submittedName>
        <fullName evidence="2">Fic family protein</fullName>
    </submittedName>
</protein>
<organism evidence="2 3">
    <name type="scientific">Isoptericola halotolerans</name>
    <dbReference type="NCBI Taxonomy" id="300560"/>
    <lineage>
        <taxon>Bacteria</taxon>
        <taxon>Bacillati</taxon>
        <taxon>Actinomycetota</taxon>
        <taxon>Actinomycetes</taxon>
        <taxon>Micrococcales</taxon>
        <taxon>Promicromonosporaceae</taxon>
        <taxon>Isoptericola</taxon>
    </lineage>
</organism>